<feature type="domain" description="N-acetyltransferase" evidence="1">
    <location>
        <begin position="11"/>
        <end position="157"/>
    </location>
</feature>
<sequence>MEYFIRELKSSEYPLLKEFLYHAIFQRDPNNLIPRSVLDEPSISIYIQDFGRYKEDYCLCAESESQVVGAVWVRNIEGFGSIDDHTPEFAISLQPEYRGFGIGTALMRAMIEKLKESGYAQTSLAVQKDNYALKMYSQVGFEIIDENQEEYIMICKL</sequence>
<dbReference type="PANTHER" id="PTHR43617">
    <property type="entry name" value="L-AMINO ACID N-ACETYLTRANSFERASE"/>
    <property type="match status" value="1"/>
</dbReference>
<dbReference type="CDD" id="cd04301">
    <property type="entry name" value="NAT_SF"/>
    <property type="match status" value="1"/>
</dbReference>
<reference evidence="3 5" key="2">
    <citation type="submission" date="2013-03" db="EMBL/GenBank/DDBJ databases">
        <title>The Genome Sequence of Enterococcus malodoratus ATCC_43197 (PacBio/Illumina hybrid assembly).</title>
        <authorList>
            <consortium name="The Broad Institute Genomics Platform"/>
            <consortium name="The Broad Institute Genome Sequencing Center for Infectious Disease"/>
            <person name="Earl A."/>
            <person name="Russ C."/>
            <person name="Gilmore M."/>
            <person name="Surin D."/>
            <person name="Walker B."/>
            <person name="Young S."/>
            <person name="Zeng Q."/>
            <person name="Gargeya S."/>
            <person name="Fitzgerald M."/>
            <person name="Haas B."/>
            <person name="Abouelleil A."/>
            <person name="Allen A.W."/>
            <person name="Alvarado L."/>
            <person name="Arachchi H.M."/>
            <person name="Berlin A.M."/>
            <person name="Chapman S.B."/>
            <person name="Gainer-Dewar J."/>
            <person name="Goldberg J."/>
            <person name="Griggs A."/>
            <person name="Gujja S."/>
            <person name="Hansen M."/>
            <person name="Howarth C."/>
            <person name="Imamovic A."/>
            <person name="Ireland A."/>
            <person name="Larimer J."/>
            <person name="McCowan C."/>
            <person name="Murphy C."/>
            <person name="Pearson M."/>
            <person name="Poon T.W."/>
            <person name="Priest M."/>
            <person name="Roberts A."/>
            <person name="Saif S."/>
            <person name="Shea T."/>
            <person name="Sisk P."/>
            <person name="Sykes S."/>
            <person name="Wortman J."/>
            <person name="Nusbaum C."/>
            <person name="Birren B."/>
        </authorList>
    </citation>
    <scope>NUCLEOTIDE SEQUENCE [LARGE SCALE GENOMIC DNA]</scope>
    <source>
        <strain evidence="3 5">ATCC 43197</strain>
    </source>
</reference>
<organism evidence="2 4">
    <name type="scientific">Enterococcus malodoratus ATCC 43197</name>
    <dbReference type="NCBI Taxonomy" id="1158601"/>
    <lineage>
        <taxon>Bacteria</taxon>
        <taxon>Bacillati</taxon>
        <taxon>Bacillota</taxon>
        <taxon>Bacilli</taxon>
        <taxon>Lactobacillales</taxon>
        <taxon>Enterococcaceae</taxon>
        <taxon>Enterococcus</taxon>
    </lineage>
</organism>
<gene>
    <name evidence="3" type="ORF">I585_04069</name>
    <name evidence="2" type="ORF">UAI_01351</name>
</gene>
<evidence type="ECO:0000313" key="5">
    <source>
        <dbReference type="Proteomes" id="UP000014148"/>
    </source>
</evidence>
<dbReference type="SUPFAM" id="SSF55729">
    <property type="entry name" value="Acyl-CoA N-acyltransferases (Nat)"/>
    <property type="match status" value="1"/>
</dbReference>
<dbReference type="EMBL" id="AJAK01000010">
    <property type="protein sequence ID" value="EOH79373.1"/>
    <property type="molecule type" value="Genomic_DNA"/>
</dbReference>
<accession>R2P890</accession>
<keyword evidence="5" id="KW-1185">Reference proteome</keyword>
<evidence type="ECO:0000313" key="3">
    <source>
        <dbReference type="EMBL" id="EOT64868.1"/>
    </source>
</evidence>
<dbReference type="EMBL" id="ASWA01000004">
    <property type="protein sequence ID" value="EOT64868.1"/>
    <property type="molecule type" value="Genomic_DNA"/>
</dbReference>
<dbReference type="Proteomes" id="UP000013783">
    <property type="component" value="Unassembled WGS sequence"/>
</dbReference>
<evidence type="ECO:0000259" key="1">
    <source>
        <dbReference type="PROSITE" id="PS51186"/>
    </source>
</evidence>
<dbReference type="RefSeq" id="WP_010740202.1">
    <property type="nucleotide sequence ID" value="NZ_KB946250.1"/>
</dbReference>
<dbReference type="PATRIC" id="fig|1158601.3.peg.1317"/>
<reference evidence="2 4" key="1">
    <citation type="submission" date="2013-02" db="EMBL/GenBank/DDBJ databases">
        <title>The Genome Sequence of Enterococcus malodoratus ATCC_43197.</title>
        <authorList>
            <consortium name="The Broad Institute Genome Sequencing Platform"/>
            <consortium name="The Broad Institute Genome Sequencing Center for Infectious Disease"/>
            <person name="Earl A.M."/>
            <person name="Gilmore M.S."/>
            <person name="Lebreton F."/>
            <person name="Walker B."/>
            <person name="Young S.K."/>
            <person name="Zeng Q."/>
            <person name="Gargeya S."/>
            <person name="Fitzgerald M."/>
            <person name="Haas B."/>
            <person name="Abouelleil A."/>
            <person name="Alvarado L."/>
            <person name="Arachchi H.M."/>
            <person name="Berlin A.M."/>
            <person name="Chapman S.B."/>
            <person name="Dewar J."/>
            <person name="Goldberg J."/>
            <person name="Griggs A."/>
            <person name="Gujja S."/>
            <person name="Hansen M."/>
            <person name="Howarth C."/>
            <person name="Imamovic A."/>
            <person name="Larimer J."/>
            <person name="McCowan C."/>
            <person name="Murphy C."/>
            <person name="Neiman D."/>
            <person name="Pearson M."/>
            <person name="Priest M."/>
            <person name="Roberts A."/>
            <person name="Saif S."/>
            <person name="Shea T."/>
            <person name="Sisk P."/>
            <person name="Sykes S."/>
            <person name="Wortman J."/>
            <person name="Nusbaum C."/>
            <person name="Birren B."/>
        </authorList>
    </citation>
    <scope>NUCLEOTIDE SEQUENCE [LARGE SCALE GENOMIC DNA]</scope>
    <source>
        <strain evidence="2 4">ATCC 43197</strain>
    </source>
</reference>
<protein>
    <recommendedName>
        <fullName evidence="1">N-acetyltransferase domain-containing protein</fullName>
    </recommendedName>
</protein>
<name>R2P890_9ENTE</name>
<dbReference type="Proteomes" id="UP000014148">
    <property type="component" value="Unassembled WGS sequence"/>
</dbReference>
<dbReference type="InterPro" id="IPR016181">
    <property type="entry name" value="Acyl_CoA_acyltransferase"/>
</dbReference>
<dbReference type="OrthoDB" id="9790865at2"/>
<comment type="caution">
    <text evidence="2">The sequence shown here is derived from an EMBL/GenBank/DDBJ whole genome shotgun (WGS) entry which is preliminary data.</text>
</comment>
<dbReference type="eggNOG" id="COG0456">
    <property type="taxonomic scope" value="Bacteria"/>
</dbReference>
<dbReference type="AlphaFoldDB" id="R2P890"/>
<dbReference type="STRING" id="71451.RV07_GL001279"/>
<dbReference type="PROSITE" id="PS51186">
    <property type="entry name" value="GNAT"/>
    <property type="match status" value="1"/>
</dbReference>
<proteinExistence type="predicted"/>
<dbReference type="GO" id="GO:0016747">
    <property type="term" value="F:acyltransferase activity, transferring groups other than amino-acyl groups"/>
    <property type="evidence" value="ECO:0007669"/>
    <property type="project" value="InterPro"/>
</dbReference>
<evidence type="ECO:0000313" key="2">
    <source>
        <dbReference type="EMBL" id="EOH79373.1"/>
    </source>
</evidence>
<evidence type="ECO:0000313" key="4">
    <source>
        <dbReference type="Proteomes" id="UP000013783"/>
    </source>
</evidence>
<dbReference type="Gene3D" id="3.40.630.30">
    <property type="match status" value="1"/>
</dbReference>
<dbReference type="Pfam" id="PF00583">
    <property type="entry name" value="Acetyltransf_1"/>
    <property type="match status" value="1"/>
</dbReference>
<dbReference type="InterPro" id="IPR050276">
    <property type="entry name" value="MshD_Acetyltransferase"/>
</dbReference>
<dbReference type="InterPro" id="IPR000182">
    <property type="entry name" value="GNAT_dom"/>
</dbReference>